<dbReference type="AlphaFoldDB" id="A0AAQ3US55"/>
<keyword evidence="3" id="KW-1185">Reference proteome</keyword>
<evidence type="ECO:0000313" key="3">
    <source>
        <dbReference type="Proteomes" id="UP001341281"/>
    </source>
</evidence>
<evidence type="ECO:0000313" key="2">
    <source>
        <dbReference type="EMBL" id="WVZ95422.1"/>
    </source>
</evidence>
<accession>A0AAQ3US55</accession>
<protein>
    <submittedName>
        <fullName evidence="2">Uncharacterized protein</fullName>
    </submittedName>
</protein>
<dbReference type="Proteomes" id="UP001341281">
    <property type="component" value="Chromosome 09"/>
</dbReference>
<gene>
    <name evidence="2" type="ORF">U9M48_041190</name>
</gene>
<proteinExistence type="predicted"/>
<sequence length="229" mass="23629">MTPRTPRDTLAASRSGSPTASSLTTANPCSAGAGVTILSPTTYSCTALPLPQSELPCAPVASIPPRVRPYQYGECGSARPASPATLTRSRSSMPLSTVRRRLALSTATPLRADDGAVAAAGARQLREALRLVATLTLRRAAAAAATATTSSCSVLGNVAFSARQTVRSGNEPYALVTVQSDVPHVHDTGSGGGLAPARLRRTRARNTTRMACVTCIATTIRTQKCALAI</sequence>
<reference evidence="2 3" key="1">
    <citation type="submission" date="2024-02" db="EMBL/GenBank/DDBJ databases">
        <title>High-quality chromosome-scale genome assembly of Pensacola bahiagrass (Paspalum notatum Flugge var. saurae).</title>
        <authorList>
            <person name="Vega J.M."/>
            <person name="Podio M."/>
            <person name="Orjuela J."/>
            <person name="Siena L.A."/>
            <person name="Pessino S.C."/>
            <person name="Combes M.C."/>
            <person name="Mariac C."/>
            <person name="Albertini E."/>
            <person name="Pupilli F."/>
            <person name="Ortiz J.P.A."/>
            <person name="Leblanc O."/>
        </authorList>
    </citation>
    <scope>NUCLEOTIDE SEQUENCE [LARGE SCALE GENOMIC DNA]</scope>
    <source>
        <strain evidence="2">R1</strain>
        <tissue evidence="2">Leaf</tissue>
    </source>
</reference>
<feature type="region of interest" description="Disordered" evidence="1">
    <location>
        <begin position="1"/>
        <end position="26"/>
    </location>
</feature>
<organism evidence="2 3">
    <name type="scientific">Paspalum notatum var. saurae</name>
    <dbReference type="NCBI Taxonomy" id="547442"/>
    <lineage>
        <taxon>Eukaryota</taxon>
        <taxon>Viridiplantae</taxon>
        <taxon>Streptophyta</taxon>
        <taxon>Embryophyta</taxon>
        <taxon>Tracheophyta</taxon>
        <taxon>Spermatophyta</taxon>
        <taxon>Magnoliopsida</taxon>
        <taxon>Liliopsida</taxon>
        <taxon>Poales</taxon>
        <taxon>Poaceae</taxon>
        <taxon>PACMAD clade</taxon>
        <taxon>Panicoideae</taxon>
        <taxon>Andropogonodae</taxon>
        <taxon>Paspaleae</taxon>
        <taxon>Paspalinae</taxon>
        <taxon>Paspalum</taxon>
    </lineage>
</organism>
<feature type="compositionally biased region" description="Polar residues" evidence="1">
    <location>
        <begin position="12"/>
        <end position="26"/>
    </location>
</feature>
<name>A0AAQ3US55_PASNO</name>
<dbReference type="EMBL" id="CP144753">
    <property type="protein sequence ID" value="WVZ95422.1"/>
    <property type="molecule type" value="Genomic_DNA"/>
</dbReference>
<evidence type="ECO:0000256" key="1">
    <source>
        <dbReference type="SAM" id="MobiDB-lite"/>
    </source>
</evidence>